<reference evidence="1" key="1">
    <citation type="submission" date="2019-08" db="EMBL/GenBank/DDBJ databases">
        <authorList>
            <person name="Kucharzyk K."/>
            <person name="Murdoch R.W."/>
            <person name="Higgins S."/>
            <person name="Loffler F."/>
        </authorList>
    </citation>
    <scope>NUCLEOTIDE SEQUENCE</scope>
</reference>
<proteinExistence type="predicted"/>
<protein>
    <submittedName>
        <fullName evidence="1">Uncharacterized protein</fullName>
    </submittedName>
</protein>
<dbReference type="AlphaFoldDB" id="A0A645ITJ5"/>
<accession>A0A645ITJ5</accession>
<evidence type="ECO:0000313" key="1">
    <source>
        <dbReference type="EMBL" id="MPN53719.1"/>
    </source>
</evidence>
<name>A0A645ITJ5_9ZZZZ</name>
<sequence>MGAGTHTADAFGEGPGVARIAALEDDFQTAPHGAGGHGVADDVLVVEVHFHPQVALDAADRVDDDALAGIVELEALGFVGSHLIIPPSVLHWCWQIRRPSGGREPVPSRQHGRQWRRQRCRRRPCRWNRRSPRRQTA</sequence>
<comment type="caution">
    <text evidence="1">The sequence shown here is derived from an EMBL/GenBank/DDBJ whole genome shotgun (WGS) entry which is preliminary data.</text>
</comment>
<dbReference type="EMBL" id="VSSQ01121146">
    <property type="protein sequence ID" value="MPN53719.1"/>
    <property type="molecule type" value="Genomic_DNA"/>
</dbReference>
<organism evidence="1">
    <name type="scientific">bioreactor metagenome</name>
    <dbReference type="NCBI Taxonomy" id="1076179"/>
    <lineage>
        <taxon>unclassified sequences</taxon>
        <taxon>metagenomes</taxon>
        <taxon>ecological metagenomes</taxon>
    </lineage>
</organism>
<gene>
    <name evidence="1" type="ORF">SDC9_201385</name>
</gene>